<keyword evidence="1" id="KW-0732">Signal</keyword>
<sequence>MPSPLAALVVSLVAASSATAQTNSLPAALDARRALVPRQTASHASPAIPTECWNAVTSLYSSLPTLPPDVKSVVEAELERDPMADLCSIATPSSLAAQFSSYSAQVDAWSRRNANQLTACSDLPDINAFAACGSGRSPSQPTNAAVTSSTANTKSANAPARQTGMAAAAVVAVGLAVAIL</sequence>
<dbReference type="Proteomes" id="UP000557566">
    <property type="component" value="Unassembled WGS sequence"/>
</dbReference>
<protein>
    <recommendedName>
        <fullName evidence="4">Infection structure specific protein</fullName>
    </recommendedName>
</protein>
<comment type="caution">
    <text evidence="2">The sequence shown here is derived from an EMBL/GenBank/DDBJ whole genome shotgun (WGS) entry which is preliminary data.</text>
</comment>
<accession>A0A8H4LV26</accession>
<feature type="chain" id="PRO_5034687395" description="Infection structure specific protein" evidence="1">
    <location>
        <begin position="21"/>
        <end position="180"/>
    </location>
</feature>
<feature type="signal peptide" evidence="1">
    <location>
        <begin position="1"/>
        <end position="20"/>
    </location>
</feature>
<gene>
    <name evidence="2" type="ORF">G6O67_006138</name>
</gene>
<evidence type="ECO:0000313" key="2">
    <source>
        <dbReference type="EMBL" id="KAF4506008.1"/>
    </source>
</evidence>
<evidence type="ECO:0000256" key="1">
    <source>
        <dbReference type="SAM" id="SignalP"/>
    </source>
</evidence>
<evidence type="ECO:0000313" key="3">
    <source>
        <dbReference type="Proteomes" id="UP000557566"/>
    </source>
</evidence>
<keyword evidence="3" id="KW-1185">Reference proteome</keyword>
<reference evidence="2 3" key="1">
    <citation type="journal article" date="2020" name="Genome Biol. Evol.">
        <title>A new high-quality draft genome assembly of the Chinese cordyceps Ophiocordyceps sinensis.</title>
        <authorList>
            <person name="Shu R."/>
            <person name="Zhang J."/>
            <person name="Meng Q."/>
            <person name="Zhang H."/>
            <person name="Zhou G."/>
            <person name="Li M."/>
            <person name="Wu P."/>
            <person name="Zhao Y."/>
            <person name="Chen C."/>
            <person name="Qin Q."/>
        </authorList>
    </citation>
    <scope>NUCLEOTIDE SEQUENCE [LARGE SCALE GENOMIC DNA]</scope>
    <source>
        <strain evidence="2 3">IOZ07</strain>
    </source>
</reference>
<dbReference type="EMBL" id="JAAVMX010000007">
    <property type="protein sequence ID" value="KAF4506008.1"/>
    <property type="molecule type" value="Genomic_DNA"/>
</dbReference>
<evidence type="ECO:0008006" key="4">
    <source>
        <dbReference type="Google" id="ProtNLM"/>
    </source>
</evidence>
<name>A0A8H4LV26_9HYPO</name>
<organism evidence="2 3">
    <name type="scientific">Ophiocordyceps sinensis</name>
    <dbReference type="NCBI Taxonomy" id="72228"/>
    <lineage>
        <taxon>Eukaryota</taxon>
        <taxon>Fungi</taxon>
        <taxon>Dikarya</taxon>
        <taxon>Ascomycota</taxon>
        <taxon>Pezizomycotina</taxon>
        <taxon>Sordariomycetes</taxon>
        <taxon>Hypocreomycetidae</taxon>
        <taxon>Hypocreales</taxon>
        <taxon>Ophiocordycipitaceae</taxon>
        <taxon>Ophiocordyceps</taxon>
    </lineage>
</organism>
<dbReference type="AlphaFoldDB" id="A0A8H4LV26"/>
<proteinExistence type="predicted"/>
<dbReference type="OrthoDB" id="3561078at2759"/>